<dbReference type="SUPFAM" id="SSF53323">
    <property type="entry name" value="Pyruvate-ferredoxin oxidoreductase, PFOR, domain III"/>
    <property type="match status" value="1"/>
</dbReference>
<gene>
    <name evidence="3" type="ORF">Dpep_0322</name>
</gene>
<dbReference type="Proteomes" id="UP000006427">
    <property type="component" value="Unassembled WGS sequence"/>
</dbReference>
<evidence type="ECO:0000313" key="3">
    <source>
        <dbReference type="EMBL" id="EFC90354.1"/>
    </source>
</evidence>
<keyword evidence="1" id="KW-0560">Oxidoreductase</keyword>
<dbReference type="STRING" id="469381.Dpep_0322"/>
<accession>D2Z3P8</accession>
<organism evidence="3 4">
    <name type="scientific">Dethiosulfovibrio peptidovorans DSM 11002</name>
    <dbReference type="NCBI Taxonomy" id="469381"/>
    <lineage>
        <taxon>Bacteria</taxon>
        <taxon>Thermotogati</taxon>
        <taxon>Synergistota</taxon>
        <taxon>Synergistia</taxon>
        <taxon>Synergistales</taxon>
        <taxon>Dethiosulfovibrionaceae</taxon>
        <taxon>Dethiosulfovibrio</taxon>
    </lineage>
</organism>
<evidence type="ECO:0000259" key="2">
    <source>
        <dbReference type="Pfam" id="PF01558"/>
    </source>
</evidence>
<dbReference type="GO" id="GO:0016903">
    <property type="term" value="F:oxidoreductase activity, acting on the aldehyde or oxo group of donors"/>
    <property type="evidence" value="ECO:0007669"/>
    <property type="project" value="InterPro"/>
</dbReference>
<keyword evidence="4" id="KW-1185">Reference proteome</keyword>
<evidence type="ECO:0000313" key="4">
    <source>
        <dbReference type="Proteomes" id="UP000006427"/>
    </source>
</evidence>
<dbReference type="InterPro" id="IPR052198">
    <property type="entry name" value="IorB_Oxidoreductase"/>
</dbReference>
<evidence type="ECO:0000256" key="1">
    <source>
        <dbReference type="ARBA" id="ARBA00023002"/>
    </source>
</evidence>
<dbReference type="PANTHER" id="PTHR43854:SF1">
    <property type="entry name" value="INDOLEPYRUVATE OXIDOREDUCTASE SUBUNIT IORB"/>
    <property type="match status" value="1"/>
</dbReference>
<dbReference type="PANTHER" id="PTHR43854">
    <property type="entry name" value="INDOLEPYRUVATE OXIDOREDUCTASE SUBUNIT IORB"/>
    <property type="match status" value="1"/>
</dbReference>
<dbReference type="eggNOG" id="COG1014">
    <property type="taxonomic scope" value="Bacteria"/>
</dbReference>
<reference evidence="3 4" key="1">
    <citation type="journal article" date="2010" name="Stand. Genomic Sci.">
        <title>Permanent draft genome sequence of Dethiosulfovibrio peptidovorans type strain (SEBR 4207).</title>
        <authorList>
            <person name="Labutti K."/>
            <person name="Mayilraj S."/>
            <person name="Clum A."/>
            <person name="Lucas S."/>
            <person name="Glavina Del Rio T."/>
            <person name="Nolan M."/>
            <person name="Tice H."/>
            <person name="Cheng J.F."/>
            <person name="Pitluck S."/>
            <person name="Liolios K."/>
            <person name="Ivanova N."/>
            <person name="Mavromatis K."/>
            <person name="Mikhailova N."/>
            <person name="Pati A."/>
            <person name="Goodwin L."/>
            <person name="Chen A."/>
            <person name="Palaniappan K."/>
            <person name="Land M."/>
            <person name="Hauser L."/>
            <person name="Chang Y.J."/>
            <person name="Jeffries C.D."/>
            <person name="Rohde M."/>
            <person name="Spring S."/>
            <person name="Goker M."/>
            <person name="Woyke T."/>
            <person name="Bristow J."/>
            <person name="Eisen J.A."/>
            <person name="Markowitz V."/>
            <person name="Hugenholtz P."/>
            <person name="Kyrpides N.C."/>
            <person name="Klenk H.P."/>
            <person name="Lapidus A."/>
        </authorList>
    </citation>
    <scope>NUCLEOTIDE SEQUENCE [LARGE SCALE GENOMIC DNA]</scope>
    <source>
        <strain evidence="3 4">DSM 11002</strain>
    </source>
</reference>
<dbReference type="InterPro" id="IPR002869">
    <property type="entry name" value="Pyrv_flavodox_OxRed_cen"/>
</dbReference>
<dbReference type="AlphaFoldDB" id="D2Z3P8"/>
<dbReference type="InterPro" id="IPR019752">
    <property type="entry name" value="Pyrv/ketoisovalerate_OxRed_cat"/>
</dbReference>
<sequence length="184" mass="19896">MQFVIVGTGGQGILFASKALGHIAMEKGRSVVGSEVHGMAQRGGSVVSHFKVGEYLSPLVKVGEADVLLAFDQNEAVRNLHYLRDGGTLVVNLYDPKAFQNDRLQSSLDRRKIEVHPIEGYSILKEHMGGRFLFLNVLILGAMCGAGVGGVSVDEMNQAISDLAPPRFVEENLKVLKLGHEAAR</sequence>
<dbReference type="RefSeq" id="WP_005659019.1">
    <property type="nucleotide sequence ID" value="NZ_ABTR02000001.1"/>
</dbReference>
<dbReference type="Pfam" id="PF01558">
    <property type="entry name" value="POR"/>
    <property type="match status" value="1"/>
</dbReference>
<dbReference type="PaxDb" id="469381-Dpep_0322"/>
<name>D2Z3P8_9BACT</name>
<dbReference type="Gene3D" id="3.40.920.10">
    <property type="entry name" value="Pyruvate-ferredoxin oxidoreductase, PFOR, domain III"/>
    <property type="match status" value="1"/>
</dbReference>
<protein>
    <submittedName>
        <fullName evidence="3">Pyruvate ferredoxin/flavodoxin oxidoreductase</fullName>
    </submittedName>
</protein>
<feature type="domain" description="Pyruvate/ketoisovalerate oxidoreductase catalytic" evidence="2">
    <location>
        <begin position="9"/>
        <end position="180"/>
    </location>
</feature>
<dbReference type="OrthoDB" id="9789125at2"/>
<keyword evidence="3" id="KW-0670">Pyruvate</keyword>
<comment type="caution">
    <text evidence="3">The sequence shown here is derived from an EMBL/GenBank/DDBJ whole genome shotgun (WGS) entry which is preliminary data.</text>
</comment>
<dbReference type="EMBL" id="ABTR02000001">
    <property type="protein sequence ID" value="EFC90354.1"/>
    <property type="molecule type" value="Genomic_DNA"/>
</dbReference>
<proteinExistence type="predicted"/>